<feature type="chain" id="PRO_5035886569" description="Secreted protein" evidence="1">
    <location>
        <begin position="20"/>
        <end position="81"/>
    </location>
</feature>
<organism evidence="2 3">
    <name type="scientific">Rotaria magnacalcarata</name>
    <dbReference type="NCBI Taxonomy" id="392030"/>
    <lineage>
        <taxon>Eukaryota</taxon>
        <taxon>Metazoa</taxon>
        <taxon>Spiralia</taxon>
        <taxon>Gnathifera</taxon>
        <taxon>Rotifera</taxon>
        <taxon>Eurotatoria</taxon>
        <taxon>Bdelloidea</taxon>
        <taxon>Philodinida</taxon>
        <taxon>Philodinidae</taxon>
        <taxon>Rotaria</taxon>
    </lineage>
</organism>
<accession>A0A8S3JD20</accession>
<evidence type="ECO:0000313" key="2">
    <source>
        <dbReference type="EMBL" id="CAF5214310.1"/>
    </source>
</evidence>
<name>A0A8S3JD20_9BILA</name>
<dbReference type="EMBL" id="CAJOBJ010356078">
    <property type="protein sequence ID" value="CAF5214310.1"/>
    <property type="molecule type" value="Genomic_DNA"/>
</dbReference>
<reference evidence="2" key="1">
    <citation type="submission" date="2021-02" db="EMBL/GenBank/DDBJ databases">
        <authorList>
            <person name="Nowell W R."/>
        </authorList>
    </citation>
    <scope>NUCLEOTIDE SEQUENCE</scope>
</reference>
<gene>
    <name evidence="2" type="ORF">GIL414_LOCUS80913</name>
</gene>
<protein>
    <recommendedName>
        <fullName evidence="4">Secreted protein</fullName>
    </recommendedName>
</protein>
<evidence type="ECO:0000313" key="3">
    <source>
        <dbReference type="Proteomes" id="UP000681720"/>
    </source>
</evidence>
<evidence type="ECO:0000256" key="1">
    <source>
        <dbReference type="SAM" id="SignalP"/>
    </source>
</evidence>
<dbReference type="AlphaFoldDB" id="A0A8S3JD20"/>
<keyword evidence="1" id="KW-0732">Signal</keyword>
<feature type="signal peptide" evidence="1">
    <location>
        <begin position="1"/>
        <end position="19"/>
    </location>
</feature>
<sequence length="81" mass="8957">MFFPITVVFACFFALSAGADEVLSVPGARIFDVCYGEYGCFTIRPPFGATLQRPIAVLPATVERYNELAISLVFLFFDCFS</sequence>
<dbReference type="Proteomes" id="UP000681720">
    <property type="component" value="Unassembled WGS sequence"/>
</dbReference>
<evidence type="ECO:0008006" key="4">
    <source>
        <dbReference type="Google" id="ProtNLM"/>
    </source>
</evidence>
<comment type="caution">
    <text evidence="2">The sequence shown here is derived from an EMBL/GenBank/DDBJ whole genome shotgun (WGS) entry which is preliminary data.</text>
</comment>
<proteinExistence type="predicted"/>